<keyword evidence="2" id="KW-1185">Reference proteome</keyword>
<comment type="caution">
    <text evidence="1">The sequence shown here is derived from an EMBL/GenBank/DDBJ whole genome shotgun (WGS) entry which is preliminary data.</text>
</comment>
<accession>A0A437RQR2</accession>
<dbReference type="PANTHER" id="PTHR35399">
    <property type="entry name" value="SLR8030 PROTEIN"/>
    <property type="match status" value="1"/>
</dbReference>
<protein>
    <submittedName>
        <fullName evidence="1">DUF839 domain-containing protein</fullName>
    </submittedName>
</protein>
<dbReference type="InterPro" id="IPR006311">
    <property type="entry name" value="TAT_signal"/>
</dbReference>
<dbReference type="OrthoDB" id="9801383at2"/>
<organism evidence="1 2">
    <name type="scientific">Rubrivivax rivuli</name>
    <dbReference type="NCBI Taxonomy" id="1862385"/>
    <lineage>
        <taxon>Bacteria</taxon>
        <taxon>Pseudomonadati</taxon>
        <taxon>Pseudomonadota</taxon>
        <taxon>Betaproteobacteria</taxon>
        <taxon>Burkholderiales</taxon>
        <taxon>Sphaerotilaceae</taxon>
        <taxon>Rubrivivax</taxon>
    </lineage>
</organism>
<dbReference type="PROSITE" id="PS51318">
    <property type="entry name" value="TAT"/>
    <property type="match status" value="1"/>
</dbReference>
<dbReference type="Proteomes" id="UP000285575">
    <property type="component" value="Unassembled WGS sequence"/>
</dbReference>
<gene>
    <name evidence="1" type="ORF">EOE66_00525</name>
</gene>
<name>A0A437RQR2_9BURK</name>
<evidence type="ECO:0000313" key="2">
    <source>
        <dbReference type="Proteomes" id="UP000285575"/>
    </source>
</evidence>
<dbReference type="RefSeq" id="WP_128226749.1">
    <property type="nucleotide sequence ID" value="NZ_SACR01000001.1"/>
</dbReference>
<dbReference type="PANTHER" id="PTHR35399:SF4">
    <property type="entry name" value="MEMBRANE PROTEIN"/>
    <property type="match status" value="1"/>
</dbReference>
<proteinExistence type="predicted"/>
<dbReference type="AlphaFoldDB" id="A0A437RQR2"/>
<dbReference type="SUPFAM" id="SSF63825">
    <property type="entry name" value="YWTD domain"/>
    <property type="match status" value="1"/>
</dbReference>
<evidence type="ECO:0000313" key="1">
    <source>
        <dbReference type="EMBL" id="RVU49108.1"/>
    </source>
</evidence>
<sequence length="521" mass="54499">MSDPVHNPFRRGLLLGIGAAVAAAFGAPIAALAARSAEASSTLRATRSVPGAQCTPADASLLVDSPYGPTAPVNDLSTGLPLIELPAGFTYKSYGWRGDVMSDGLVTPAAHDGMGVVRTRRIGRSTEIVLVRNHEQSTSTNANNIIGAGRDTVAKYDTGLTGTGYQIGGNTNLVWRDGNWVASYATFGGLNRPCAGGATTWGSWLSNEEIRSNNVSSTGKKHGYIFEIPADTSLNAASTAPIVDMGRFAHEASAIDPATGYWYLTEDQGSANTLYRFLPNNLSGGLNSLHAGGRLQGLKVRGVMNADLRFPALCQTFDCEWVDIANPDADGATLASVVGNVSASGPYLQAYANGAAIFGANEGCWVANNVVFFTDKATGTTPVARAGVIWALDLGTLVLKAIFVSRDRVVGNSPDNICISPRGGLLFNEDGGNSSPTSATIESQHLKVLSPTGNSYIFAKHNYNFTAAQLAGAGKPNATSGNQRNTEWAGSVFSPDGRVLFVNLYCGVTLAITGPFENGHL</sequence>
<reference evidence="1 2" key="1">
    <citation type="submission" date="2019-01" db="EMBL/GenBank/DDBJ databases">
        <authorList>
            <person name="Chen W.-M."/>
        </authorList>
    </citation>
    <scope>NUCLEOTIDE SEQUENCE [LARGE SCALE GENOMIC DNA]</scope>
    <source>
        <strain evidence="1 2">KYPY4</strain>
    </source>
</reference>
<dbReference type="InterPro" id="IPR008557">
    <property type="entry name" value="PhoX"/>
</dbReference>
<dbReference type="Pfam" id="PF05787">
    <property type="entry name" value="PhoX"/>
    <property type="match status" value="2"/>
</dbReference>
<dbReference type="EMBL" id="SACR01000001">
    <property type="protein sequence ID" value="RVU49108.1"/>
    <property type="molecule type" value="Genomic_DNA"/>
</dbReference>